<dbReference type="PANTHER" id="PTHR19848">
    <property type="entry name" value="WD40 REPEAT PROTEIN"/>
    <property type="match status" value="1"/>
</dbReference>
<evidence type="ECO:0000256" key="7">
    <source>
        <dbReference type="PROSITE-ProRule" id="PRU00221"/>
    </source>
</evidence>
<feature type="domain" description="Ion transport" evidence="9">
    <location>
        <begin position="847"/>
        <end position="1053"/>
    </location>
</feature>
<dbReference type="GO" id="GO:0016020">
    <property type="term" value="C:membrane"/>
    <property type="evidence" value="ECO:0007669"/>
    <property type="project" value="UniProtKB-SubCell"/>
</dbReference>
<gene>
    <name evidence="10" type="ORF">BSTOLATCC_MIC7542</name>
</gene>
<comment type="subcellular location">
    <subcellularLocation>
        <location evidence="1">Membrane</location>
        <topology evidence="1">Multi-pass membrane protein</topology>
    </subcellularLocation>
</comment>
<feature type="transmembrane region" description="Helical" evidence="8">
    <location>
        <begin position="974"/>
        <end position="991"/>
    </location>
</feature>
<dbReference type="Gene3D" id="2.130.10.10">
    <property type="entry name" value="YVTN repeat-like/Quinoprotein amine dehydrogenase"/>
    <property type="match status" value="4"/>
</dbReference>
<dbReference type="PROSITE" id="PS50294">
    <property type="entry name" value="WD_REPEATS_REGION"/>
    <property type="match status" value="9"/>
</dbReference>
<feature type="repeat" description="WD" evidence="7">
    <location>
        <begin position="538"/>
        <end position="571"/>
    </location>
</feature>
<dbReference type="Pfam" id="PF00520">
    <property type="entry name" value="Ion_trans"/>
    <property type="match status" value="1"/>
</dbReference>
<evidence type="ECO:0000256" key="2">
    <source>
        <dbReference type="ARBA" id="ARBA00022574"/>
    </source>
</evidence>
<feature type="repeat" description="WD" evidence="7">
    <location>
        <begin position="372"/>
        <end position="404"/>
    </location>
</feature>
<feature type="transmembrane region" description="Helical" evidence="8">
    <location>
        <begin position="846"/>
        <end position="866"/>
    </location>
</feature>
<dbReference type="Pfam" id="PF00400">
    <property type="entry name" value="WD40"/>
    <property type="match status" value="9"/>
</dbReference>
<evidence type="ECO:0000313" key="11">
    <source>
        <dbReference type="Proteomes" id="UP001162131"/>
    </source>
</evidence>
<name>A0AAU9IHP5_9CILI</name>
<feature type="transmembrane region" description="Helical" evidence="8">
    <location>
        <begin position="1024"/>
        <end position="1047"/>
    </location>
</feature>
<dbReference type="AlphaFoldDB" id="A0AAU9IHP5"/>
<feature type="transmembrane region" description="Helical" evidence="8">
    <location>
        <begin position="936"/>
        <end position="954"/>
    </location>
</feature>
<reference evidence="10" key="1">
    <citation type="submission" date="2021-09" db="EMBL/GenBank/DDBJ databases">
        <authorList>
            <consortium name="AG Swart"/>
            <person name="Singh M."/>
            <person name="Singh A."/>
            <person name="Seah K."/>
            <person name="Emmerich C."/>
        </authorList>
    </citation>
    <scope>NUCLEOTIDE SEQUENCE</scope>
    <source>
        <strain evidence="10">ATCC30299</strain>
    </source>
</reference>
<keyword evidence="4" id="KW-0677">Repeat</keyword>
<dbReference type="InterPro" id="IPR005821">
    <property type="entry name" value="Ion_trans_dom"/>
</dbReference>
<dbReference type="InterPro" id="IPR015943">
    <property type="entry name" value="WD40/YVTN_repeat-like_dom_sf"/>
</dbReference>
<evidence type="ECO:0000256" key="5">
    <source>
        <dbReference type="ARBA" id="ARBA00022989"/>
    </source>
</evidence>
<feature type="repeat" description="WD" evidence="7">
    <location>
        <begin position="328"/>
        <end position="363"/>
    </location>
</feature>
<keyword evidence="5 8" id="KW-1133">Transmembrane helix</keyword>
<dbReference type="GO" id="GO:0005216">
    <property type="term" value="F:monoatomic ion channel activity"/>
    <property type="evidence" value="ECO:0007669"/>
    <property type="project" value="InterPro"/>
</dbReference>
<feature type="repeat" description="WD" evidence="7">
    <location>
        <begin position="427"/>
        <end position="453"/>
    </location>
</feature>
<sequence length="1170" mass="134118">MVELTSEYMLFPEPKPSTFNSLLSLLKQRESKPHCVTIKTQNTPTCCVHYIDKNLFVGLSNGQVLSINLYNSYEEKRFSAHKLSIHTMAIDSSLQHLITGGKDKIIKEWDFDGNLLGIYPSTNFKVTALYCTNKYLLSGDTNGRFTVYDILTRKIVFSEICHKEKISTIAASSRFIASGGYDTLIRLRTMDNLSEIAVLTGHSKEIFNLCFTEDEKFLISVGGDSTVSVWSTFYKSISIVYSGHENWVRNCCISPDGRYIIAGTFDNSVRFWDLQGNDSEACGNFTAHDGTIVDICISSDGKNLFTVSLDKTLKIWNLYEQNEKIDKLTGHKEAVTDLVLSSDCLTLYSSSFDMTICIWSLSSEKYGLIGKLCGHEKGIRDLELSHNNYLLYSASEDGTVRIWDTNERKCSCILTSDEKMFFCVACNTNLLLAGGASGNITIWDIETRNKINVLVGHWNAVSNMALAKKSFTLYSCSYDKTIRIWDLYTMKQIKLINAHGDPVKKLSLSKSEKMLASGSCDGKVKIWDLDGSPIDTKLQGHNAYINSVLITNDENYAYSGSRDGDLIVWSIAERVELFRFKNQGHINAIIENPKTSRFIHSSSSRIFIRNLMFIERNFTVFPQKDSFLFLLYLKNLLKGKKVHFTSQWNDYIIFPWRVNVLHIYAYLNKWQDIKKAMKASCRFLIMDTGENPLSIALSRKAFRSADMIIKYLAKYYAPKNPYIFHSLEDIITILPKYNLSNTHLLFSAAFPEHHKKDLAVFGLVKKKNIILSKTRSIKCEALCKTGDDAGESVIFRASLCKFALNSGADDSISFLFCLMNCENTELFQTPLIQAILKYKFSQIKKFLWFQSIVSLIYLALLISYTLFNMYEINHIFILFIFNTWYLVYELLQVYQLCFTYFGDIWNVLDLLKVSTLYICLGLSLGHADSKDLQWPFTYAIFFSLMRSIAIFRMFDRTRYMIRMIIEIIKDISSFLLILLMATLAAGYSFYFSSDSDTTLNHTLLNILLVNFGQFFLEEATWLEWSMFVFALFLNPLILMNLLIAMMGDTFERVQYSMLTANAKEVASLVLEMEAGLLWKRKNNQKKYIQQCIQRDGADDLSSALWEGRVRTIRKNLKKLVEYTKSNQHKLDDILEHIKTLETASSEIAPNKLSSECSRFKYKDLKNRILI</sequence>
<proteinExistence type="predicted"/>
<feature type="repeat" description="WD" evidence="7">
    <location>
        <begin position="78"/>
        <end position="112"/>
    </location>
</feature>
<keyword evidence="11" id="KW-1185">Reference proteome</keyword>
<dbReference type="InterPro" id="IPR020472">
    <property type="entry name" value="WD40_PAC1"/>
</dbReference>
<accession>A0AAU9IHP5</accession>
<evidence type="ECO:0000256" key="4">
    <source>
        <dbReference type="ARBA" id="ARBA00022737"/>
    </source>
</evidence>
<feature type="repeat" description="WD" evidence="7">
    <location>
        <begin position="285"/>
        <end position="318"/>
    </location>
</feature>
<keyword evidence="6 8" id="KW-0472">Membrane</keyword>
<evidence type="ECO:0000256" key="6">
    <source>
        <dbReference type="ARBA" id="ARBA00023136"/>
    </source>
</evidence>
<dbReference type="InterPro" id="IPR036322">
    <property type="entry name" value="WD40_repeat_dom_sf"/>
</dbReference>
<dbReference type="CDD" id="cd00200">
    <property type="entry name" value="WD40"/>
    <property type="match status" value="1"/>
</dbReference>
<evidence type="ECO:0000313" key="10">
    <source>
        <dbReference type="EMBL" id="CAG9312746.1"/>
    </source>
</evidence>
<dbReference type="SUPFAM" id="SSF50978">
    <property type="entry name" value="WD40 repeat-like"/>
    <property type="match status" value="2"/>
</dbReference>
<dbReference type="PROSITE" id="PS50082">
    <property type="entry name" value="WD_REPEATS_2"/>
    <property type="match status" value="10"/>
</dbReference>
<evidence type="ECO:0000256" key="8">
    <source>
        <dbReference type="SAM" id="Phobius"/>
    </source>
</evidence>
<dbReference type="PROSITE" id="PS00678">
    <property type="entry name" value="WD_REPEATS_1"/>
    <property type="match status" value="4"/>
</dbReference>
<dbReference type="EMBL" id="CAJZBQ010000009">
    <property type="protein sequence ID" value="CAG9312746.1"/>
    <property type="molecule type" value="Genomic_DNA"/>
</dbReference>
<evidence type="ECO:0000259" key="9">
    <source>
        <dbReference type="Pfam" id="PF00520"/>
    </source>
</evidence>
<dbReference type="Proteomes" id="UP001162131">
    <property type="component" value="Unassembled WGS sequence"/>
</dbReference>
<comment type="caution">
    <text evidence="10">The sequence shown here is derived from an EMBL/GenBank/DDBJ whole genome shotgun (WGS) entry which is preliminary data.</text>
</comment>
<feature type="transmembrane region" description="Helical" evidence="8">
    <location>
        <begin position="872"/>
        <end position="891"/>
    </location>
</feature>
<dbReference type="PRINTS" id="PR00320">
    <property type="entry name" value="GPROTEINBRPT"/>
</dbReference>
<organism evidence="10 11">
    <name type="scientific">Blepharisma stoltei</name>
    <dbReference type="NCBI Taxonomy" id="1481888"/>
    <lineage>
        <taxon>Eukaryota</taxon>
        <taxon>Sar</taxon>
        <taxon>Alveolata</taxon>
        <taxon>Ciliophora</taxon>
        <taxon>Postciliodesmatophora</taxon>
        <taxon>Heterotrichea</taxon>
        <taxon>Heterotrichida</taxon>
        <taxon>Blepharismidae</taxon>
        <taxon>Blepharisma</taxon>
    </lineage>
</organism>
<protein>
    <recommendedName>
        <fullName evidence="9">Ion transport domain-containing protein</fullName>
    </recommendedName>
</protein>
<dbReference type="SMART" id="SM00320">
    <property type="entry name" value="WD40"/>
    <property type="match status" value="12"/>
</dbReference>
<feature type="repeat" description="WD" evidence="7">
    <location>
        <begin position="496"/>
        <end position="530"/>
    </location>
</feature>
<feature type="repeat" description="WD" evidence="7">
    <location>
        <begin position="241"/>
        <end position="275"/>
    </location>
</feature>
<keyword evidence="2 7" id="KW-0853">WD repeat</keyword>
<dbReference type="InterPro" id="IPR019775">
    <property type="entry name" value="WD40_repeat_CS"/>
</dbReference>
<dbReference type="PANTHER" id="PTHR19848:SF8">
    <property type="entry name" value="F-BOX AND WD REPEAT DOMAIN CONTAINING 7"/>
    <property type="match status" value="1"/>
</dbReference>
<feature type="repeat" description="WD" evidence="7">
    <location>
        <begin position="454"/>
        <end position="495"/>
    </location>
</feature>
<feature type="repeat" description="WD" evidence="7">
    <location>
        <begin position="199"/>
        <end position="231"/>
    </location>
</feature>
<dbReference type="InterPro" id="IPR001680">
    <property type="entry name" value="WD40_rpt"/>
</dbReference>
<keyword evidence="3 8" id="KW-0812">Transmembrane</keyword>
<evidence type="ECO:0000256" key="1">
    <source>
        <dbReference type="ARBA" id="ARBA00004141"/>
    </source>
</evidence>
<evidence type="ECO:0000256" key="3">
    <source>
        <dbReference type="ARBA" id="ARBA00022692"/>
    </source>
</evidence>